<gene>
    <name evidence="1" type="ORF">PCASD_13973</name>
</gene>
<proteinExistence type="predicted"/>
<protein>
    <submittedName>
        <fullName evidence="1">Uncharacterized protein</fullName>
    </submittedName>
</protein>
<name>A0A2N5UCH5_9BASI</name>
<evidence type="ECO:0000313" key="2">
    <source>
        <dbReference type="Proteomes" id="UP000235392"/>
    </source>
</evidence>
<comment type="caution">
    <text evidence="1">The sequence shown here is derived from an EMBL/GenBank/DDBJ whole genome shotgun (WGS) entry which is preliminary data.</text>
</comment>
<dbReference type="EMBL" id="PGCI01000178">
    <property type="protein sequence ID" value="PLW35426.1"/>
    <property type="molecule type" value="Genomic_DNA"/>
</dbReference>
<sequence>MAELLDKPNPYSRSGRNYTRVFFARQWKNQRKFHLKHTAKENERRLRLIQLYKDEAILELLRKRLAGPEVFLAAEDQLEDLLNKIAPRTEELKKESEELHRTSSSCE</sequence>
<evidence type="ECO:0000313" key="1">
    <source>
        <dbReference type="EMBL" id="PLW35426.1"/>
    </source>
</evidence>
<dbReference type="PANTHER" id="PTHR33096:SF1">
    <property type="entry name" value="CXC1-LIKE CYSTEINE CLUSTER ASSOCIATED WITH KDZ TRANSPOSASES DOMAIN-CONTAINING PROTEIN"/>
    <property type="match status" value="1"/>
</dbReference>
<dbReference type="AlphaFoldDB" id="A0A2N5UCH5"/>
<accession>A0A2N5UCH5</accession>
<dbReference type="Proteomes" id="UP000235392">
    <property type="component" value="Unassembled WGS sequence"/>
</dbReference>
<organism evidence="1 2">
    <name type="scientific">Puccinia coronata f. sp. avenae</name>
    <dbReference type="NCBI Taxonomy" id="200324"/>
    <lineage>
        <taxon>Eukaryota</taxon>
        <taxon>Fungi</taxon>
        <taxon>Dikarya</taxon>
        <taxon>Basidiomycota</taxon>
        <taxon>Pucciniomycotina</taxon>
        <taxon>Pucciniomycetes</taxon>
        <taxon>Pucciniales</taxon>
        <taxon>Pucciniaceae</taxon>
        <taxon>Puccinia</taxon>
    </lineage>
</organism>
<feature type="non-terminal residue" evidence="1">
    <location>
        <position position="107"/>
    </location>
</feature>
<dbReference type="PANTHER" id="PTHR33096">
    <property type="entry name" value="CXC2 DOMAIN-CONTAINING PROTEIN"/>
    <property type="match status" value="1"/>
</dbReference>
<reference evidence="1 2" key="1">
    <citation type="submission" date="2017-11" db="EMBL/GenBank/DDBJ databases">
        <title>De novo assembly and phasing of dikaryotic genomes from two isolates of Puccinia coronata f. sp. avenae, the causal agent of oat crown rust.</title>
        <authorList>
            <person name="Miller M.E."/>
            <person name="Zhang Y."/>
            <person name="Omidvar V."/>
            <person name="Sperschneider J."/>
            <person name="Schwessinger B."/>
            <person name="Raley C."/>
            <person name="Palmer J.M."/>
            <person name="Garnica D."/>
            <person name="Upadhyaya N."/>
            <person name="Rathjen J."/>
            <person name="Taylor J.M."/>
            <person name="Park R.F."/>
            <person name="Dodds P.N."/>
            <person name="Hirsch C.D."/>
            <person name="Kianian S.F."/>
            <person name="Figueroa M."/>
        </authorList>
    </citation>
    <scope>NUCLEOTIDE SEQUENCE [LARGE SCALE GENOMIC DNA]</scope>
    <source>
        <strain evidence="1">12SD80</strain>
    </source>
</reference>